<name>A0A835STB3_CHLIN</name>
<organism evidence="3 4">
    <name type="scientific">Chlamydomonas incerta</name>
    <dbReference type="NCBI Taxonomy" id="51695"/>
    <lineage>
        <taxon>Eukaryota</taxon>
        <taxon>Viridiplantae</taxon>
        <taxon>Chlorophyta</taxon>
        <taxon>core chlorophytes</taxon>
        <taxon>Chlorophyceae</taxon>
        <taxon>CS clade</taxon>
        <taxon>Chlamydomonadales</taxon>
        <taxon>Chlamydomonadaceae</taxon>
        <taxon>Chlamydomonas</taxon>
    </lineage>
</organism>
<feature type="coiled-coil region" evidence="1">
    <location>
        <begin position="252"/>
        <end position="322"/>
    </location>
</feature>
<keyword evidence="4" id="KW-1185">Reference proteome</keyword>
<feature type="region of interest" description="Disordered" evidence="2">
    <location>
        <begin position="1"/>
        <end position="71"/>
    </location>
</feature>
<proteinExistence type="predicted"/>
<dbReference type="AlphaFoldDB" id="A0A835STB3"/>
<dbReference type="OrthoDB" id="10522476at2759"/>
<feature type="region of interest" description="Disordered" evidence="2">
    <location>
        <begin position="457"/>
        <end position="496"/>
    </location>
</feature>
<evidence type="ECO:0000256" key="2">
    <source>
        <dbReference type="SAM" id="MobiDB-lite"/>
    </source>
</evidence>
<protein>
    <submittedName>
        <fullName evidence="3">Uncharacterized protein</fullName>
    </submittedName>
</protein>
<comment type="caution">
    <text evidence="3">The sequence shown here is derived from an EMBL/GenBank/DDBJ whole genome shotgun (WGS) entry which is preliminary data.</text>
</comment>
<feature type="coiled-coil region" evidence="1">
    <location>
        <begin position="369"/>
        <end position="403"/>
    </location>
</feature>
<dbReference type="EMBL" id="JAEHOC010000055">
    <property type="protein sequence ID" value="KAG2425496.1"/>
    <property type="molecule type" value="Genomic_DNA"/>
</dbReference>
<gene>
    <name evidence="3" type="ORF">HXX76_013705</name>
</gene>
<evidence type="ECO:0000313" key="4">
    <source>
        <dbReference type="Proteomes" id="UP000650467"/>
    </source>
</evidence>
<accession>A0A835STB3</accession>
<feature type="compositionally biased region" description="Low complexity" evidence="2">
    <location>
        <begin position="485"/>
        <end position="495"/>
    </location>
</feature>
<feature type="compositionally biased region" description="Low complexity" evidence="2">
    <location>
        <begin position="59"/>
        <end position="71"/>
    </location>
</feature>
<reference evidence="3" key="1">
    <citation type="journal article" date="2020" name="bioRxiv">
        <title>Comparative genomics of Chlamydomonas.</title>
        <authorList>
            <person name="Craig R.J."/>
            <person name="Hasan A.R."/>
            <person name="Ness R.W."/>
            <person name="Keightley P.D."/>
        </authorList>
    </citation>
    <scope>NUCLEOTIDE SEQUENCE</scope>
    <source>
        <strain evidence="3">SAG 7.73</strain>
    </source>
</reference>
<sequence>MGTPRGRSPARGNGTAGGASAHSPGGESPARGSGGGGGGDLPRLLPRVSASGARKSESGAEAAPGRPAAGAYLRRSSTIGVGQREMGAPAAGTGRVATSNNGGVGGGSAAGGAQAEGGAFIVRRDRDTLQHEKMMLQANKRRLEALLRGVLDQQQQQQPLLEHVDGGGYQANSPTPSIQRTSSLRSSGNGAFLMGPGSAGVGLGSGNLRSQILKALDDSAGLDAQVTPAGAGSLFGGAAAAAGTDGNADARVQELSARVAQLQTEYDIAAARYEGELRYRNTQASAATSQLLRQLSELDAQADGLRRALAASEGRVADLTAQNTDLRHSNQDLAIALRDKSAALDEAATLMSPDAAALSASHDVLRSQLREANLALASRERRIHELERQAAARTKAVEEAQHTIRELRAHTGAGAAGAGIAGFGGRGGGGGDDILAAAAELGLARDEDGEGYGVAARGGAGGARASSGSSGWHQPMSPPRADFRSPAGAESPAGAVGAGASAGLGGACRTTNGPPALVLVTSFKKAGA</sequence>
<keyword evidence="1" id="KW-0175">Coiled coil</keyword>
<dbReference type="Proteomes" id="UP000650467">
    <property type="component" value="Unassembled WGS sequence"/>
</dbReference>
<feature type="region of interest" description="Disordered" evidence="2">
    <location>
        <begin position="84"/>
        <end position="113"/>
    </location>
</feature>
<evidence type="ECO:0000313" key="3">
    <source>
        <dbReference type="EMBL" id="KAG2425496.1"/>
    </source>
</evidence>
<evidence type="ECO:0000256" key="1">
    <source>
        <dbReference type="SAM" id="Coils"/>
    </source>
</evidence>